<comment type="cofactor">
    <cofactor evidence="1">
        <name>FAD</name>
        <dbReference type="ChEBI" id="CHEBI:57692"/>
    </cofactor>
</comment>
<organism evidence="7 8">
    <name type="scientific">Solirubrobacter ginsenosidimutans</name>
    <dbReference type="NCBI Taxonomy" id="490573"/>
    <lineage>
        <taxon>Bacteria</taxon>
        <taxon>Bacillati</taxon>
        <taxon>Actinomycetota</taxon>
        <taxon>Thermoleophilia</taxon>
        <taxon>Solirubrobacterales</taxon>
        <taxon>Solirubrobacteraceae</taxon>
        <taxon>Solirubrobacter</taxon>
    </lineage>
</organism>
<evidence type="ECO:0000313" key="8">
    <source>
        <dbReference type="Proteomes" id="UP001149140"/>
    </source>
</evidence>
<dbReference type="GO" id="GO:0071949">
    <property type="term" value="F:FAD binding"/>
    <property type="evidence" value="ECO:0007669"/>
    <property type="project" value="InterPro"/>
</dbReference>
<dbReference type="InterPro" id="IPR012951">
    <property type="entry name" value="BBE"/>
</dbReference>
<dbReference type="PANTHER" id="PTHR42973:SF39">
    <property type="entry name" value="FAD-BINDING PCMH-TYPE DOMAIN-CONTAINING PROTEIN"/>
    <property type="match status" value="1"/>
</dbReference>
<evidence type="ECO:0000256" key="2">
    <source>
        <dbReference type="ARBA" id="ARBA00005466"/>
    </source>
</evidence>
<comment type="caution">
    <text evidence="7">The sequence shown here is derived from an EMBL/GenBank/DDBJ whole genome shotgun (WGS) entry which is preliminary data.</text>
</comment>
<dbReference type="GO" id="GO:0016491">
    <property type="term" value="F:oxidoreductase activity"/>
    <property type="evidence" value="ECO:0007669"/>
    <property type="project" value="UniProtKB-KW"/>
</dbReference>
<dbReference type="RefSeq" id="WP_270039045.1">
    <property type="nucleotide sequence ID" value="NZ_JAPDOD010000005.1"/>
</dbReference>
<evidence type="ECO:0000313" key="7">
    <source>
        <dbReference type="EMBL" id="MDA0160271.1"/>
    </source>
</evidence>
<keyword evidence="8" id="KW-1185">Reference proteome</keyword>
<keyword evidence="5" id="KW-0560">Oxidoreductase</keyword>
<protein>
    <submittedName>
        <fullName evidence="7">FAD-binding oxidoreductase</fullName>
    </submittedName>
</protein>
<gene>
    <name evidence="7" type="ORF">OM076_08350</name>
</gene>
<keyword evidence="4" id="KW-0274">FAD</keyword>
<dbReference type="PROSITE" id="PS51387">
    <property type="entry name" value="FAD_PCMH"/>
    <property type="match status" value="1"/>
</dbReference>
<feature type="domain" description="FAD-binding PCMH-type" evidence="6">
    <location>
        <begin position="69"/>
        <end position="239"/>
    </location>
</feature>
<dbReference type="InterPro" id="IPR016166">
    <property type="entry name" value="FAD-bd_PCMH"/>
</dbReference>
<evidence type="ECO:0000256" key="3">
    <source>
        <dbReference type="ARBA" id="ARBA00022630"/>
    </source>
</evidence>
<dbReference type="Proteomes" id="UP001149140">
    <property type="component" value="Unassembled WGS sequence"/>
</dbReference>
<evidence type="ECO:0000256" key="1">
    <source>
        <dbReference type="ARBA" id="ARBA00001974"/>
    </source>
</evidence>
<dbReference type="Gene3D" id="3.30.465.10">
    <property type="match status" value="1"/>
</dbReference>
<dbReference type="EMBL" id="JAPDOD010000005">
    <property type="protein sequence ID" value="MDA0160271.1"/>
    <property type="molecule type" value="Genomic_DNA"/>
</dbReference>
<proteinExistence type="inferred from homology"/>
<reference evidence="7" key="1">
    <citation type="submission" date="2022-10" db="EMBL/GenBank/DDBJ databases">
        <title>The WGS of Solirubrobacter ginsenosidimutans DSM 21036.</title>
        <authorList>
            <person name="Jiang Z."/>
        </authorList>
    </citation>
    <scope>NUCLEOTIDE SEQUENCE</scope>
    <source>
        <strain evidence="7">DSM 21036</strain>
    </source>
</reference>
<dbReference type="InterPro" id="IPR050416">
    <property type="entry name" value="FAD-linked_Oxidoreductase"/>
</dbReference>
<evidence type="ECO:0000259" key="6">
    <source>
        <dbReference type="PROSITE" id="PS51387"/>
    </source>
</evidence>
<accession>A0A9X3MQZ7</accession>
<dbReference type="AlphaFoldDB" id="A0A9X3MQZ7"/>
<dbReference type="Pfam" id="PF01565">
    <property type="entry name" value="FAD_binding_4"/>
    <property type="match status" value="1"/>
</dbReference>
<evidence type="ECO:0000256" key="5">
    <source>
        <dbReference type="ARBA" id="ARBA00023002"/>
    </source>
</evidence>
<comment type="similarity">
    <text evidence="2">Belongs to the oxygen-dependent FAD-linked oxidoreductase family.</text>
</comment>
<name>A0A9X3MQZ7_9ACTN</name>
<dbReference type="SUPFAM" id="SSF56176">
    <property type="entry name" value="FAD-binding/transporter-associated domain-like"/>
    <property type="match status" value="1"/>
</dbReference>
<evidence type="ECO:0000256" key="4">
    <source>
        <dbReference type="ARBA" id="ARBA00022827"/>
    </source>
</evidence>
<dbReference type="InterPro" id="IPR036318">
    <property type="entry name" value="FAD-bd_PCMH-like_sf"/>
</dbReference>
<keyword evidence="3" id="KW-0285">Flavoprotein</keyword>
<dbReference type="InterPro" id="IPR016169">
    <property type="entry name" value="FAD-bd_PCMH_sub2"/>
</dbReference>
<dbReference type="Gene3D" id="3.40.462.20">
    <property type="match status" value="1"/>
</dbReference>
<dbReference type="PANTHER" id="PTHR42973">
    <property type="entry name" value="BINDING OXIDOREDUCTASE, PUTATIVE (AFU_ORTHOLOGUE AFUA_1G17690)-RELATED"/>
    <property type="match status" value="1"/>
</dbReference>
<dbReference type="InterPro" id="IPR006094">
    <property type="entry name" value="Oxid_FAD_bind_N"/>
</dbReference>
<sequence>MALQSDLHKERVERRVKEQLPRLDPVALDELGMTQAECEDLERKLRGYIVLPGMPDYPAAAAPHAAPRWPAFPQLIAFCETPSDVRICLALAREKALWAVPRSGRHSLANYSTCSGMIIDVSLMNGISVDPIELTARVGAGANFGLLNAVLDGYGLHVPGGTCADVGVAGFMQGGGYGLTSRRFGINSDCVLAVTMMLADGTIVVADAERERDLWWAVRGGTGNQFGILLDITFKLVELPSVWSFELRWTVEDAPAALDAIQRGYMRDADNADVGYLVVMATIDSEPCLLMLGLYSGDPADGMRALRPLMDVGKPTFRDDTGTYNTLNDAVLAVLPGPGLPTTMEAKRSGYIATPVGVEGWKTLVDYFATTPNPYNIMVLEPYGAAPTAYPRGDSAFIHREVDCDFFVDSFWDPTWPDCDEETALTWLAGFFGVVQPFLNGEMYQNYPVRDLPDYREQYWGDAFPELLRIKQHYDPAGFFHFEQSITPPPPPS</sequence>
<dbReference type="Pfam" id="PF08031">
    <property type="entry name" value="BBE"/>
    <property type="match status" value="1"/>
</dbReference>